<gene>
    <name evidence="8" type="ORF">JW592_10620</name>
</gene>
<dbReference type="Pfam" id="PF13564">
    <property type="entry name" value="DoxX_2"/>
    <property type="match status" value="1"/>
</dbReference>
<keyword evidence="4 5" id="KW-0472">Membrane</keyword>
<sequence length="144" mass="15151">MSETYAAAPAATVSAGARSRRGEITVRVLTVLLALFLGLASGLPKLFRAEAATEAFDKIGWGDWFMYAVGSLEVLGAVALLIPILSGAAALAFIGLMAGATVFNLTVLDAPEAVITTTLLAAVLAYIARSRRAHTAHLLRRLRR</sequence>
<feature type="transmembrane region" description="Helical" evidence="6">
    <location>
        <begin position="24"/>
        <end position="44"/>
    </location>
</feature>
<dbReference type="PROSITE" id="PS51123">
    <property type="entry name" value="OMPA_2"/>
    <property type="match status" value="1"/>
</dbReference>
<keyword evidence="9" id="KW-1185">Reference proteome</keyword>
<evidence type="ECO:0000256" key="2">
    <source>
        <dbReference type="ARBA" id="ARBA00022692"/>
    </source>
</evidence>
<reference evidence="8 9" key="1">
    <citation type="submission" date="2021-02" db="EMBL/GenBank/DDBJ databases">
        <title>Streptomyces spirodelae sp. nov., isolated from duckweed.</title>
        <authorList>
            <person name="Saimee Y."/>
            <person name="Duangmal K."/>
        </authorList>
    </citation>
    <scope>NUCLEOTIDE SEQUENCE [LARGE SCALE GENOMIC DNA]</scope>
    <source>
        <strain evidence="8 9">DW4-2</strain>
    </source>
</reference>
<evidence type="ECO:0000259" key="7">
    <source>
        <dbReference type="PROSITE" id="PS51123"/>
    </source>
</evidence>
<evidence type="ECO:0000256" key="5">
    <source>
        <dbReference type="PROSITE-ProRule" id="PRU00473"/>
    </source>
</evidence>
<dbReference type="InterPro" id="IPR032808">
    <property type="entry name" value="DoxX"/>
</dbReference>
<dbReference type="Proteomes" id="UP001518976">
    <property type="component" value="Unassembled WGS sequence"/>
</dbReference>
<comment type="subcellular location">
    <subcellularLocation>
        <location evidence="1">Membrane</location>
        <topology evidence="1">Multi-pass membrane protein</topology>
    </subcellularLocation>
</comment>
<accession>A0ABS3WS05</accession>
<proteinExistence type="predicted"/>
<comment type="caution">
    <text evidence="8">The sequence shown here is derived from an EMBL/GenBank/DDBJ whole genome shotgun (WGS) entry which is preliminary data.</text>
</comment>
<dbReference type="EMBL" id="JAFFZN010000007">
    <property type="protein sequence ID" value="MBO8185914.1"/>
    <property type="molecule type" value="Genomic_DNA"/>
</dbReference>
<keyword evidence="2 6" id="KW-0812">Transmembrane</keyword>
<name>A0ABS3WS05_9ACTN</name>
<feature type="transmembrane region" description="Helical" evidence="6">
    <location>
        <begin position="113"/>
        <end position="131"/>
    </location>
</feature>
<keyword evidence="3 6" id="KW-1133">Transmembrane helix</keyword>
<evidence type="ECO:0000256" key="4">
    <source>
        <dbReference type="ARBA" id="ARBA00023136"/>
    </source>
</evidence>
<dbReference type="RefSeq" id="WP_209264711.1">
    <property type="nucleotide sequence ID" value="NZ_JAFFZN010000007.1"/>
</dbReference>
<feature type="domain" description="OmpA-like" evidence="7">
    <location>
        <begin position="1"/>
        <end position="30"/>
    </location>
</feature>
<evidence type="ECO:0000256" key="6">
    <source>
        <dbReference type="SAM" id="Phobius"/>
    </source>
</evidence>
<evidence type="ECO:0000256" key="1">
    <source>
        <dbReference type="ARBA" id="ARBA00004141"/>
    </source>
</evidence>
<dbReference type="InterPro" id="IPR006665">
    <property type="entry name" value="OmpA-like"/>
</dbReference>
<evidence type="ECO:0000313" key="9">
    <source>
        <dbReference type="Proteomes" id="UP001518976"/>
    </source>
</evidence>
<evidence type="ECO:0000256" key="3">
    <source>
        <dbReference type="ARBA" id="ARBA00022989"/>
    </source>
</evidence>
<protein>
    <submittedName>
        <fullName evidence="8">DoxX family protein</fullName>
    </submittedName>
</protein>
<evidence type="ECO:0000313" key="8">
    <source>
        <dbReference type="EMBL" id="MBO8185914.1"/>
    </source>
</evidence>
<organism evidence="8 9">
    <name type="scientific">Streptomyces spirodelae</name>
    <dbReference type="NCBI Taxonomy" id="2812904"/>
    <lineage>
        <taxon>Bacteria</taxon>
        <taxon>Bacillati</taxon>
        <taxon>Actinomycetota</taxon>
        <taxon>Actinomycetes</taxon>
        <taxon>Kitasatosporales</taxon>
        <taxon>Streptomycetaceae</taxon>
        <taxon>Streptomyces</taxon>
    </lineage>
</organism>